<feature type="domain" description="LamG-like jellyroll fold" evidence="3">
    <location>
        <begin position="77"/>
        <end position="249"/>
    </location>
</feature>
<dbReference type="SUPFAM" id="SSF49899">
    <property type="entry name" value="Concanavalin A-like lectins/glucanases"/>
    <property type="match status" value="1"/>
</dbReference>
<dbReference type="Gene3D" id="2.60.120.200">
    <property type="match status" value="1"/>
</dbReference>
<reference evidence="4 5" key="1">
    <citation type="journal article" date="2017" name="ISME J.">
        <title>Energy and carbon metabolisms in a deep terrestrial subsurface fluid microbial community.</title>
        <authorList>
            <person name="Momper L."/>
            <person name="Jungbluth S.P."/>
            <person name="Lee M.D."/>
            <person name="Amend J.P."/>
        </authorList>
    </citation>
    <scope>NUCLEOTIDE SEQUENCE [LARGE SCALE GENOMIC DNA]</scope>
    <source>
        <strain evidence="4">SURF_29</strain>
    </source>
</reference>
<evidence type="ECO:0000313" key="5">
    <source>
        <dbReference type="Proteomes" id="UP000285655"/>
    </source>
</evidence>
<dbReference type="PROSITE" id="PS51257">
    <property type="entry name" value="PROKAR_LIPOPROTEIN"/>
    <property type="match status" value="1"/>
</dbReference>
<organism evidence="4 5">
    <name type="scientific">candidate division WS5 bacterium</name>
    <dbReference type="NCBI Taxonomy" id="2093353"/>
    <lineage>
        <taxon>Bacteria</taxon>
        <taxon>candidate division WS5</taxon>
    </lineage>
</organism>
<protein>
    <submittedName>
        <fullName evidence="4">LamG domain-containing protein</fullName>
    </submittedName>
</protein>
<evidence type="ECO:0000259" key="3">
    <source>
        <dbReference type="SMART" id="SM00560"/>
    </source>
</evidence>
<dbReference type="Pfam" id="PF13385">
    <property type="entry name" value="Laminin_G_3"/>
    <property type="match status" value="1"/>
</dbReference>
<comment type="caution">
    <text evidence="4">The sequence shown here is derived from an EMBL/GenBank/DDBJ whole genome shotgun (WGS) entry which is preliminary data.</text>
</comment>
<dbReference type="SMART" id="SM00560">
    <property type="entry name" value="LamGL"/>
    <property type="match status" value="1"/>
</dbReference>
<gene>
    <name evidence="4" type="ORF">C4544_06025</name>
</gene>
<dbReference type="EMBL" id="QZJW01000053">
    <property type="protein sequence ID" value="RJO60149.1"/>
    <property type="molecule type" value="Genomic_DNA"/>
</dbReference>
<keyword evidence="1" id="KW-0732">Signal</keyword>
<dbReference type="InterPro" id="IPR006558">
    <property type="entry name" value="LamG-like"/>
</dbReference>
<dbReference type="InterPro" id="IPR013320">
    <property type="entry name" value="ConA-like_dom_sf"/>
</dbReference>
<sequence length="323" mass="34227">MGKMYRIEKGLPLLLITAILILCVGFFVVSCGNKPQQKTVNTNKDAYALDLSVCPTNNCFAFPEGSVNTPVPSISGRALTIEAWIKNKVTSTSGGIFGRYDSFGAALYIKDGQPKFGIGRYGTSTVIEPSGCTYKAPTSTECVLNSNVTPAANAWTHVAGVLVNEAHSHTVSASCTNAVMLETPHMDIYINGVFADCATTGSQFAGNPGDNKMSIGVAKTAGELDGLGASKFNVVIDEIRFWGYARTPSQINECKGTELGVGGVCDRGDSGLIGYYRLNEGSGHDVSDFSKNGFSGALEDTNADHFDSGWVLRTDSLTPTRAD</sequence>
<accession>A0A419DAH9</accession>
<dbReference type="Proteomes" id="UP000285655">
    <property type="component" value="Unassembled WGS sequence"/>
</dbReference>
<keyword evidence="2" id="KW-1015">Disulfide bond</keyword>
<evidence type="ECO:0000256" key="2">
    <source>
        <dbReference type="ARBA" id="ARBA00023157"/>
    </source>
</evidence>
<evidence type="ECO:0000256" key="1">
    <source>
        <dbReference type="ARBA" id="ARBA00022729"/>
    </source>
</evidence>
<name>A0A419DAH9_9BACT</name>
<evidence type="ECO:0000313" key="4">
    <source>
        <dbReference type="EMBL" id="RJO60149.1"/>
    </source>
</evidence>
<dbReference type="AlphaFoldDB" id="A0A419DAH9"/>
<proteinExistence type="predicted"/>